<gene>
    <name evidence="3" type="ORF">F6453_1405</name>
</gene>
<dbReference type="InterPro" id="IPR008866">
    <property type="entry name" value="Phage_lambda_GpA-like"/>
</dbReference>
<dbReference type="InterPro" id="IPR046453">
    <property type="entry name" value="GpA_ATPase"/>
</dbReference>
<dbReference type="InterPro" id="IPR046454">
    <property type="entry name" value="GpA_endonuclease"/>
</dbReference>
<dbReference type="Pfam" id="PF05876">
    <property type="entry name" value="GpA_ATPase"/>
    <property type="match status" value="1"/>
</dbReference>
<dbReference type="GO" id="GO:0004519">
    <property type="term" value="F:endonuclease activity"/>
    <property type="evidence" value="ECO:0007669"/>
    <property type="project" value="InterPro"/>
</dbReference>
<dbReference type="Proteomes" id="UP000469950">
    <property type="component" value="Unassembled WGS sequence"/>
</dbReference>
<evidence type="ECO:0000313" key="3">
    <source>
        <dbReference type="EMBL" id="KAE8546159.1"/>
    </source>
</evidence>
<dbReference type="PANTHER" id="PTHR34413">
    <property type="entry name" value="PROPHAGE TAIL FIBER ASSEMBLY PROTEIN HOMOLOG TFAE-RELATED-RELATED"/>
    <property type="match status" value="1"/>
</dbReference>
<comment type="caution">
    <text evidence="3">The sequence shown here is derived from an EMBL/GenBank/DDBJ whole genome shotgun (WGS) entry which is preliminary data.</text>
</comment>
<feature type="domain" description="Phage terminase large subunit GpA ATPase" evidence="1">
    <location>
        <begin position="52"/>
        <end position="315"/>
    </location>
</feature>
<evidence type="ECO:0000259" key="1">
    <source>
        <dbReference type="Pfam" id="PF05876"/>
    </source>
</evidence>
<accession>A0A833NDZ4</accession>
<dbReference type="HAMAP" id="MF_04144">
    <property type="entry name" value="TERL_LAMBDA"/>
    <property type="match status" value="1"/>
</dbReference>
<dbReference type="GO" id="GO:0005524">
    <property type="term" value="F:ATP binding"/>
    <property type="evidence" value="ECO:0007669"/>
    <property type="project" value="InterPro"/>
</dbReference>
<protein>
    <submittedName>
        <fullName evidence="3">Phage terminase, large subunit</fullName>
    </submittedName>
</protein>
<evidence type="ECO:0000259" key="2">
    <source>
        <dbReference type="Pfam" id="PF20454"/>
    </source>
</evidence>
<evidence type="ECO:0000313" key="4">
    <source>
        <dbReference type="Proteomes" id="UP000469950"/>
    </source>
</evidence>
<name>A0A833NDZ4_MARNT</name>
<dbReference type="RefSeq" id="WP_153740395.1">
    <property type="nucleotide sequence ID" value="NZ_WBMP01000005.1"/>
</dbReference>
<dbReference type="GO" id="GO:0016887">
    <property type="term" value="F:ATP hydrolysis activity"/>
    <property type="evidence" value="ECO:0007669"/>
    <property type="project" value="InterPro"/>
</dbReference>
<proteinExistence type="inferred from homology"/>
<dbReference type="AlphaFoldDB" id="A0A833NDZ4"/>
<dbReference type="Pfam" id="PF20454">
    <property type="entry name" value="GpA_nuclease"/>
    <property type="match status" value="1"/>
</dbReference>
<feature type="domain" description="Terminase large subunit GpA endonuclease" evidence="2">
    <location>
        <begin position="337"/>
        <end position="655"/>
    </location>
</feature>
<organism evidence="3 4">
    <name type="scientific">Marinobacter nauticus</name>
    <name type="common">Marinobacter hydrocarbonoclasticus</name>
    <name type="synonym">Marinobacter aquaeolei</name>
    <dbReference type="NCBI Taxonomy" id="2743"/>
    <lineage>
        <taxon>Bacteria</taxon>
        <taxon>Pseudomonadati</taxon>
        <taxon>Pseudomonadota</taxon>
        <taxon>Gammaproteobacteria</taxon>
        <taxon>Pseudomonadales</taxon>
        <taxon>Marinobacteraceae</taxon>
        <taxon>Marinobacter</taxon>
    </lineage>
</organism>
<reference evidence="3 4" key="1">
    <citation type="submission" date="2019-10" db="EMBL/GenBank/DDBJ databases">
        <title>Draft genome sequence of Marinobacter hydrocarbonoclasticus NCT7M from the microbiome of the marine copepod.</title>
        <authorList>
            <person name="Nuttall R."/>
            <person name="Sharma G."/>
            <person name="Moisander P."/>
        </authorList>
    </citation>
    <scope>NUCLEOTIDE SEQUENCE [LARGE SCALE GENOMIC DNA]</scope>
    <source>
        <strain evidence="3 4">NCT7M</strain>
    </source>
</reference>
<dbReference type="InterPro" id="IPR051220">
    <property type="entry name" value="TFA_Chaperone"/>
</dbReference>
<sequence>MASFSNDLELKRYETLQEIVNDLSEVLLPPERITVPDAAAKYRRVYNPPAYVGPWSNTTVPYLREPMEMLESREHSAVCVVAPAQSAKTELILNWISYNVKCDPSDLMVVEKARTEAQNFSKLKVDRLLRHSPEIGQHLISRRTADNTFDKAFKSGTYLMINWPTENALSGKSLRRVALTDYDRMPQDIGGEGSPFDLARRRTNSYKRLGMTYVESSPSFDVLNPRWRPETPHEAPPTEGILGIYNRGDRRRRYWQCPHCSEWFEPHFNTLRWPESSDPMESAEGVFMACPHCFDRNGAIITQDMREEIDNAGVWLRDGEKIDRDGNRYGKPRRSDIASYWVMGPNTAFGQWKTMVINYLLAMQEYESTNNDRPLKTTVNTDQGLPYTPPHVAEARAPEDIMARAHDIGERVVPQNVRFLLAGIDVQKNRFVVQVIGIVPATNGFDMVVIDRFDIRKSERYDQDDERFWVNPGAYPEDWDLITEKVLDKTYPTDEPEPRQMSIRSVFCDSGGRAGVTTNAYEYYRRLRSEGYGGRFWLVKGEGMKSAPRVRKSYPDSGRKDRKAGARGEIPVLMLNTDLLKDWLDKVLGREEPGGGYIEFPDWLELDFYKELCAEIKNPQNGKWENPKKLRNESTDLICYCYAGCVFLRAEKMDWDNPPAWAAEWDENPLVTALDDDNPVVPQARTSGSLDNLKKLAEALG</sequence>
<dbReference type="EMBL" id="WBMP01000005">
    <property type="protein sequence ID" value="KAE8546159.1"/>
    <property type="molecule type" value="Genomic_DNA"/>
</dbReference>
<dbReference type="PANTHER" id="PTHR34413:SF2">
    <property type="entry name" value="PROPHAGE TAIL FIBER ASSEMBLY PROTEIN HOMOLOG TFAE-RELATED"/>
    <property type="match status" value="1"/>
</dbReference>